<feature type="non-terminal residue" evidence="2">
    <location>
        <position position="1"/>
    </location>
</feature>
<gene>
    <name evidence="2" type="ORF">AFUS01_LOCUS12759</name>
</gene>
<reference evidence="2" key="1">
    <citation type="submission" date="2021-06" db="EMBL/GenBank/DDBJ databases">
        <authorList>
            <person name="Hodson N. C."/>
            <person name="Mongue J. A."/>
            <person name="Jaron S. K."/>
        </authorList>
    </citation>
    <scope>NUCLEOTIDE SEQUENCE</scope>
</reference>
<comment type="caution">
    <text evidence="2">The sequence shown here is derived from an EMBL/GenBank/DDBJ whole genome shotgun (WGS) entry which is preliminary data.</text>
</comment>
<sequence length="88" mass="9972">LAKYIHFGHTCCRITAATLLPSGSRGLANRSNLLRFPRYRKNLEFAKNHDASNRPTRQSLRKVEQTKHKVKASQRKGEEALEKPSAGE</sequence>
<dbReference type="Proteomes" id="UP000708208">
    <property type="component" value="Unassembled WGS sequence"/>
</dbReference>
<feature type="region of interest" description="Disordered" evidence="1">
    <location>
        <begin position="45"/>
        <end position="88"/>
    </location>
</feature>
<evidence type="ECO:0000256" key="1">
    <source>
        <dbReference type="SAM" id="MobiDB-lite"/>
    </source>
</evidence>
<name>A0A8J2JX95_9HEXA</name>
<protein>
    <submittedName>
        <fullName evidence="2">Uncharacterized protein</fullName>
    </submittedName>
</protein>
<keyword evidence="3" id="KW-1185">Reference proteome</keyword>
<evidence type="ECO:0000313" key="2">
    <source>
        <dbReference type="EMBL" id="CAG7723690.1"/>
    </source>
</evidence>
<evidence type="ECO:0000313" key="3">
    <source>
        <dbReference type="Proteomes" id="UP000708208"/>
    </source>
</evidence>
<organism evidence="2 3">
    <name type="scientific">Allacma fusca</name>
    <dbReference type="NCBI Taxonomy" id="39272"/>
    <lineage>
        <taxon>Eukaryota</taxon>
        <taxon>Metazoa</taxon>
        <taxon>Ecdysozoa</taxon>
        <taxon>Arthropoda</taxon>
        <taxon>Hexapoda</taxon>
        <taxon>Collembola</taxon>
        <taxon>Symphypleona</taxon>
        <taxon>Sminthuridae</taxon>
        <taxon>Allacma</taxon>
    </lineage>
</organism>
<dbReference type="AlphaFoldDB" id="A0A8J2JX95"/>
<accession>A0A8J2JX95</accession>
<proteinExistence type="predicted"/>
<dbReference type="EMBL" id="CAJVCH010101653">
    <property type="protein sequence ID" value="CAG7723690.1"/>
    <property type="molecule type" value="Genomic_DNA"/>
</dbReference>